<dbReference type="InterPro" id="IPR008983">
    <property type="entry name" value="Tumour_necrosis_fac-like_dom"/>
</dbReference>
<name>A0A2B9DWA0_BACCE</name>
<comment type="caution">
    <text evidence="2">The sequence shown here is derived from an EMBL/GenBank/DDBJ whole genome shotgun (WGS) entry which is preliminary data.</text>
</comment>
<protein>
    <submittedName>
        <fullName evidence="2">Exosporium leader peptide</fullName>
    </submittedName>
</protein>
<evidence type="ECO:0000313" key="2">
    <source>
        <dbReference type="EMBL" id="PGM91339.1"/>
    </source>
</evidence>
<evidence type="ECO:0000256" key="1">
    <source>
        <dbReference type="SAM" id="MobiDB-lite"/>
    </source>
</evidence>
<dbReference type="RefSeq" id="WP_098777897.1">
    <property type="nucleotide sequence ID" value="NZ_NUHO01000079.1"/>
</dbReference>
<dbReference type="AlphaFoldDB" id="A0A2B9DWA0"/>
<dbReference type="EMBL" id="NUHO01000079">
    <property type="protein sequence ID" value="PGM91339.1"/>
    <property type="molecule type" value="Genomic_DNA"/>
</dbReference>
<gene>
    <name evidence="2" type="ORF">CN958_18185</name>
</gene>
<dbReference type="SUPFAM" id="SSF49842">
    <property type="entry name" value="TNF-like"/>
    <property type="match status" value="1"/>
</dbReference>
<dbReference type="Gene3D" id="2.60.120.40">
    <property type="match status" value="1"/>
</dbReference>
<feature type="compositionally biased region" description="Low complexity" evidence="1">
    <location>
        <begin position="164"/>
        <end position="181"/>
    </location>
</feature>
<accession>A0A2B9DWA0</accession>
<organism evidence="2 3">
    <name type="scientific">Bacillus cereus</name>
    <dbReference type="NCBI Taxonomy" id="1396"/>
    <lineage>
        <taxon>Bacteria</taxon>
        <taxon>Bacillati</taxon>
        <taxon>Bacillota</taxon>
        <taxon>Bacilli</taxon>
        <taxon>Bacillales</taxon>
        <taxon>Bacillaceae</taxon>
        <taxon>Bacillus</taxon>
        <taxon>Bacillus cereus group</taxon>
    </lineage>
</organism>
<proteinExistence type="predicted"/>
<reference evidence="2 3" key="1">
    <citation type="submission" date="2017-09" db="EMBL/GenBank/DDBJ databases">
        <title>Large-scale bioinformatics analysis of Bacillus genomes uncovers conserved roles of natural products in bacterial physiology.</title>
        <authorList>
            <consortium name="Agbiome Team Llc"/>
            <person name="Bleich R.M."/>
            <person name="Grubbs K.J."/>
            <person name="Santa Maria K.C."/>
            <person name="Allen S.E."/>
            <person name="Farag S."/>
            <person name="Shank E.A."/>
            <person name="Bowers A."/>
        </authorList>
    </citation>
    <scope>NUCLEOTIDE SEQUENCE [LARGE SCALE GENOMIC DNA]</scope>
    <source>
        <strain evidence="2 3">AFS053130</strain>
    </source>
</reference>
<sequence>MSRYKKEPHIPFQCLIPLPESGTTGNTGLESAFRAIKTTDQSVSANVLSIITFETIEFDLNNEYDRTSTFSPQQDGVYLIIAAVTFEPTDISVNYVTQALISVNNSFIAGSDNFMGGNSGFLNAVNPSTIVQLQAGDVVRISASSSVAGQFLAVLSHFEVTRLPSPASNPSSPITISPSKINKQTFDKKL</sequence>
<dbReference type="Proteomes" id="UP000222054">
    <property type="component" value="Unassembled WGS sequence"/>
</dbReference>
<feature type="region of interest" description="Disordered" evidence="1">
    <location>
        <begin position="164"/>
        <end position="190"/>
    </location>
</feature>
<evidence type="ECO:0000313" key="3">
    <source>
        <dbReference type="Proteomes" id="UP000222054"/>
    </source>
</evidence>